<dbReference type="Proteomes" id="UP000275408">
    <property type="component" value="Unassembled WGS sequence"/>
</dbReference>
<dbReference type="EMBL" id="RCHS01001724">
    <property type="protein sequence ID" value="RMX51672.1"/>
    <property type="molecule type" value="Genomic_DNA"/>
</dbReference>
<gene>
    <name evidence="1" type="ORF">pdam_00008132</name>
</gene>
<reference evidence="1 2" key="1">
    <citation type="journal article" date="2018" name="Sci. Rep.">
        <title>Comparative analysis of the Pocillopora damicornis genome highlights role of immune system in coral evolution.</title>
        <authorList>
            <person name="Cunning R."/>
            <person name="Bay R.A."/>
            <person name="Gillette P."/>
            <person name="Baker A.C."/>
            <person name="Traylor-Knowles N."/>
        </authorList>
    </citation>
    <scope>NUCLEOTIDE SEQUENCE [LARGE SCALE GENOMIC DNA]</scope>
    <source>
        <strain evidence="1">RSMAS</strain>
        <tissue evidence="1">Whole animal</tissue>
    </source>
</reference>
<dbReference type="AlphaFoldDB" id="A0A3M6UDD5"/>
<protein>
    <submittedName>
        <fullName evidence="1">Uncharacterized protein</fullName>
    </submittedName>
</protein>
<sequence>METFLTGAGNNDDLFSNQNGCSYSKLPRFVHGKKVNNNESFTSVEEDSSDILVSEGDGSGSEMDITEDYPSETRAITRKDSTFCVPLIRVEDWSFSESDMEDDLEDSLPPFSFVGTKEKMQVKKNVRLEADRAFVLKVNKSV</sequence>
<dbReference type="OrthoDB" id="5975105at2759"/>
<keyword evidence="2" id="KW-1185">Reference proteome</keyword>
<evidence type="ECO:0000313" key="2">
    <source>
        <dbReference type="Proteomes" id="UP000275408"/>
    </source>
</evidence>
<comment type="caution">
    <text evidence="1">The sequence shown here is derived from an EMBL/GenBank/DDBJ whole genome shotgun (WGS) entry which is preliminary data.</text>
</comment>
<organism evidence="1 2">
    <name type="scientific">Pocillopora damicornis</name>
    <name type="common">Cauliflower coral</name>
    <name type="synonym">Millepora damicornis</name>
    <dbReference type="NCBI Taxonomy" id="46731"/>
    <lineage>
        <taxon>Eukaryota</taxon>
        <taxon>Metazoa</taxon>
        <taxon>Cnidaria</taxon>
        <taxon>Anthozoa</taxon>
        <taxon>Hexacorallia</taxon>
        <taxon>Scleractinia</taxon>
        <taxon>Astrocoeniina</taxon>
        <taxon>Pocilloporidae</taxon>
        <taxon>Pocillopora</taxon>
    </lineage>
</organism>
<proteinExistence type="predicted"/>
<accession>A0A3M6UDD5</accession>
<name>A0A3M6UDD5_POCDA</name>
<evidence type="ECO:0000313" key="1">
    <source>
        <dbReference type="EMBL" id="RMX51672.1"/>
    </source>
</evidence>